<feature type="compositionally biased region" description="Low complexity" evidence="1">
    <location>
        <begin position="68"/>
        <end position="83"/>
    </location>
</feature>
<comment type="caution">
    <text evidence="2">The sequence shown here is derived from an EMBL/GenBank/DDBJ whole genome shotgun (WGS) entry which is preliminary data.</text>
</comment>
<reference evidence="2" key="1">
    <citation type="journal article" date="2014" name="Int. J. Syst. Evol. Microbiol.">
        <title>Complete genome sequence of Corynebacterium casei LMG S-19264T (=DSM 44701T), isolated from a smear-ripened cheese.</title>
        <authorList>
            <consortium name="US DOE Joint Genome Institute (JGI-PGF)"/>
            <person name="Walter F."/>
            <person name="Albersmeier A."/>
            <person name="Kalinowski J."/>
            <person name="Ruckert C."/>
        </authorList>
    </citation>
    <scope>NUCLEOTIDE SEQUENCE</scope>
    <source>
        <strain evidence="2">CGMCC 4.7372</strain>
    </source>
</reference>
<proteinExistence type="predicted"/>
<sequence>MPHLCALTLEIPSHPSAAPSNCKDEGATAGRDGICGPRAQEEEGEEIRGAQWDRMTRARLCWGHYDRGAPNPAADGGAGAESAGNRRPSNLLRLAPAKEVEFSPRAARARALQALDQEAP</sequence>
<dbReference type="Proteomes" id="UP000614239">
    <property type="component" value="Unassembled WGS sequence"/>
</dbReference>
<protein>
    <submittedName>
        <fullName evidence="2">Uncharacterized protein</fullName>
    </submittedName>
</protein>
<gene>
    <name evidence="2" type="ORF">GCM10011612_01210</name>
</gene>
<evidence type="ECO:0000256" key="1">
    <source>
        <dbReference type="SAM" id="MobiDB-lite"/>
    </source>
</evidence>
<keyword evidence="3" id="KW-1185">Reference proteome</keyword>
<evidence type="ECO:0000313" key="3">
    <source>
        <dbReference type="Proteomes" id="UP000614239"/>
    </source>
</evidence>
<reference evidence="2" key="2">
    <citation type="submission" date="2020-09" db="EMBL/GenBank/DDBJ databases">
        <authorList>
            <person name="Sun Q."/>
            <person name="Zhou Y."/>
        </authorList>
    </citation>
    <scope>NUCLEOTIDE SEQUENCE</scope>
    <source>
        <strain evidence="2">CGMCC 4.7372</strain>
    </source>
</reference>
<feature type="region of interest" description="Disordered" evidence="1">
    <location>
        <begin position="12"/>
        <end position="47"/>
    </location>
</feature>
<feature type="region of interest" description="Disordered" evidence="1">
    <location>
        <begin position="67"/>
        <end position="91"/>
    </location>
</feature>
<organism evidence="2 3">
    <name type="scientific">Actinomyces gaoshouyii</name>
    <dbReference type="NCBI Taxonomy" id="1960083"/>
    <lineage>
        <taxon>Bacteria</taxon>
        <taxon>Bacillati</taxon>
        <taxon>Actinomycetota</taxon>
        <taxon>Actinomycetes</taxon>
        <taxon>Actinomycetales</taxon>
        <taxon>Actinomycetaceae</taxon>
        <taxon>Actinomyces</taxon>
    </lineage>
</organism>
<accession>A0A8H9LKI9</accession>
<dbReference type="AlphaFoldDB" id="A0A8H9LKI9"/>
<name>A0A8H9LKI9_9ACTO</name>
<evidence type="ECO:0000313" key="2">
    <source>
        <dbReference type="EMBL" id="GGO94834.1"/>
    </source>
</evidence>
<dbReference type="EMBL" id="BMNJ01000001">
    <property type="protein sequence ID" value="GGO94834.1"/>
    <property type="molecule type" value="Genomic_DNA"/>
</dbReference>